<organism evidence="1 2">
    <name type="scientific">Calicophoron daubneyi</name>
    <name type="common">Rumen fluke</name>
    <name type="synonym">Paramphistomum daubneyi</name>
    <dbReference type="NCBI Taxonomy" id="300641"/>
    <lineage>
        <taxon>Eukaryota</taxon>
        <taxon>Metazoa</taxon>
        <taxon>Spiralia</taxon>
        <taxon>Lophotrochozoa</taxon>
        <taxon>Platyhelminthes</taxon>
        <taxon>Trematoda</taxon>
        <taxon>Digenea</taxon>
        <taxon>Plagiorchiida</taxon>
        <taxon>Pronocephalata</taxon>
        <taxon>Paramphistomoidea</taxon>
        <taxon>Paramphistomidae</taxon>
        <taxon>Calicophoron</taxon>
    </lineage>
</organism>
<dbReference type="Proteomes" id="UP001497525">
    <property type="component" value="Unassembled WGS sequence"/>
</dbReference>
<sequence length="162" mass="18628">MKFDMNEKKLMQNIITSLLDILCSSSEYLTQEHLRTLRSARENYVDRDVNMEALMSEISVVREDCMEKMKRVKRAESGLRKAIGDIHKKINNWPAFARGSLSAVCDRGQKLLRGIADHPHRAHSENEVDDACKRISSFLEYESQDFSTFAAVRHLPCCADYT</sequence>
<proteinExistence type="predicted"/>
<dbReference type="EMBL" id="CAXLJL010000900">
    <property type="protein sequence ID" value="CAL5141569.1"/>
    <property type="molecule type" value="Genomic_DNA"/>
</dbReference>
<comment type="caution">
    <text evidence="1">The sequence shown here is derived from an EMBL/GenBank/DDBJ whole genome shotgun (WGS) entry which is preliminary data.</text>
</comment>
<evidence type="ECO:0000313" key="1">
    <source>
        <dbReference type="EMBL" id="CAL5141569.1"/>
    </source>
</evidence>
<reference evidence="1" key="1">
    <citation type="submission" date="2024-06" db="EMBL/GenBank/DDBJ databases">
        <authorList>
            <person name="Liu X."/>
            <person name="Lenzi L."/>
            <person name="Haldenby T S."/>
            <person name="Uol C."/>
        </authorList>
    </citation>
    <scope>NUCLEOTIDE SEQUENCE</scope>
</reference>
<protein>
    <submittedName>
        <fullName evidence="1">Uncharacterized protein</fullName>
    </submittedName>
</protein>
<name>A0AAV2TVV9_CALDB</name>
<dbReference type="AlphaFoldDB" id="A0AAV2TVV9"/>
<evidence type="ECO:0000313" key="2">
    <source>
        <dbReference type="Proteomes" id="UP001497525"/>
    </source>
</evidence>
<accession>A0AAV2TVV9</accession>
<gene>
    <name evidence="1" type="ORF">CDAUBV1_LOCUS16798</name>
</gene>